<dbReference type="RefSeq" id="WP_050519763.1">
    <property type="nucleotide sequence ID" value="NZ_FOCO01000022.1"/>
</dbReference>
<evidence type="ECO:0000313" key="2">
    <source>
        <dbReference type="EMBL" id="SEN72348.1"/>
    </source>
</evidence>
<dbReference type="Proteomes" id="UP000183002">
    <property type="component" value="Unassembled WGS sequence"/>
</dbReference>
<reference evidence="2 3" key="1">
    <citation type="submission" date="2016-10" db="EMBL/GenBank/DDBJ databases">
        <authorList>
            <person name="de Groot N.N."/>
        </authorList>
    </citation>
    <scope>NUCLEOTIDE SEQUENCE [LARGE SCALE GENOMIC DNA]</scope>
    <source>
        <strain evidence="2 3">CGMCC 1.10836</strain>
    </source>
</reference>
<gene>
    <name evidence="2" type="ORF">SAMN05216227_10222</name>
</gene>
<name>A0A1H8IXB0_9RHOB</name>
<keyword evidence="3" id="KW-1185">Reference proteome</keyword>
<evidence type="ECO:0000256" key="1">
    <source>
        <dbReference type="SAM" id="SignalP"/>
    </source>
</evidence>
<dbReference type="OrthoDB" id="7877072at2"/>
<dbReference type="EMBL" id="FOCO01000022">
    <property type="protein sequence ID" value="SEN72348.1"/>
    <property type="molecule type" value="Genomic_DNA"/>
</dbReference>
<keyword evidence="1" id="KW-0732">Signal</keyword>
<organism evidence="2 3">
    <name type="scientific">Pseudorhodobacter antarcticus</name>
    <dbReference type="NCBI Taxonomy" id="1077947"/>
    <lineage>
        <taxon>Bacteria</taxon>
        <taxon>Pseudomonadati</taxon>
        <taxon>Pseudomonadota</taxon>
        <taxon>Alphaproteobacteria</taxon>
        <taxon>Rhodobacterales</taxon>
        <taxon>Paracoccaceae</taxon>
        <taxon>Pseudorhodobacter</taxon>
    </lineage>
</organism>
<evidence type="ECO:0000313" key="3">
    <source>
        <dbReference type="Proteomes" id="UP000183002"/>
    </source>
</evidence>
<dbReference type="AlphaFoldDB" id="A0A1H8IXB0"/>
<accession>A0A1H8IXB0</accession>
<feature type="chain" id="PRO_5010381287" evidence="1">
    <location>
        <begin position="18"/>
        <end position="194"/>
    </location>
</feature>
<feature type="signal peptide" evidence="1">
    <location>
        <begin position="1"/>
        <end position="17"/>
    </location>
</feature>
<proteinExistence type="predicted"/>
<sequence length="194" mass="19848">MRALLLATLAFTTPAHAAPCDYTFSRLAAKTTAALTGGNGLTGAGAASLGYYTLAHAGTGVKMLGAAETAGLISGAGGLASSVGAVLMAPATLVAGGIAIIGMGSFEGYCYFQVQRITDPYEVREVIESIAQHDPAVTIVPTDDGPAMALNTGDDTKTYLLRKLYIADGQLKHRDLLLNTNLGPVAFTAPEVSE</sequence>
<protein>
    <submittedName>
        <fullName evidence="2">Uncharacterized protein</fullName>
    </submittedName>
</protein>